<name>A0ABS3RE90_9ACTN</name>
<evidence type="ECO:0008006" key="5">
    <source>
        <dbReference type="Google" id="ProtNLM"/>
    </source>
</evidence>
<dbReference type="EMBL" id="JAGEOK010000046">
    <property type="protein sequence ID" value="MBO2444425.1"/>
    <property type="molecule type" value="Genomic_DNA"/>
</dbReference>
<keyword evidence="2" id="KW-0812">Transmembrane</keyword>
<feature type="transmembrane region" description="Helical" evidence="2">
    <location>
        <begin position="68"/>
        <end position="99"/>
    </location>
</feature>
<evidence type="ECO:0000256" key="1">
    <source>
        <dbReference type="SAM" id="MobiDB-lite"/>
    </source>
</evidence>
<sequence length="150" mass="15306">MSGYGGVPPGWHDPYGGYGQGGTPGWDDVGAYGPQGQPYGPQGQPYGPQGQPYGPPGVPHAPANNGSAIAALVCNCIVALLCCNIVAIPGIVTSALALGRVQTDPASARRLTIWSWSLFAASVLIGIIIAVIYFAVILTHDPDYTSTGGV</sequence>
<reference evidence="3 4" key="1">
    <citation type="submission" date="2021-03" db="EMBL/GenBank/DDBJ databases">
        <authorList>
            <person name="Kanchanasin P."/>
            <person name="Saeng-In P."/>
            <person name="Phongsopitanun W."/>
            <person name="Yuki M."/>
            <person name="Kudo T."/>
            <person name="Ohkuma M."/>
            <person name="Tanasupawat S."/>
        </authorList>
    </citation>
    <scope>NUCLEOTIDE SEQUENCE [LARGE SCALE GENOMIC DNA]</scope>
    <source>
        <strain evidence="3 4">L46</strain>
    </source>
</reference>
<evidence type="ECO:0000313" key="4">
    <source>
        <dbReference type="Proteomes" id="UP000666915"/>
    </source>
</evidence>
<keyword evidence="2" id="KW-1133">Transmembrane helix</keyword>
<dbReference type="RefSeq" id="WP_208272843.1">
    <property type="nucleotide sequence ID" value="NZ_BAAAGM010000019.1"/>
</dbReference>
<comment type="caution">
    <text evidence="3">The sequence shown here is derived from an EMBL/GenBank/DDBJ whole genome shotgun (WGS) entry which is preliminary data.</text>
</comment>
<proteinExistence type="predicted"/>
<feature type="compositionally biased region" description="Low complexity" evidence="1">
    <location>
        <begin position="32"/>
        <end position="52"/>
    </location>
</feature>
<protein>
    <recommendedName>
        <fullName evidence="5">DUF4190 domain-containing protein</fullName>
    </recommendedName>
</protein>
<keyword evidence="4" id="KW-1185">Reference proteome</keyword>
<gene>
    <name evidence="3" type="ORF">J4557_43600</name>
</gene>
<feature type="region of interest" description="Disordered" evidence="1">
    <location>
        <begin position="26"/>
        <end position="59"/>
    </location>
</feature>
<dbReference type="Proteomes" id="UP000666915">
    <property type="component" value="Unassembled WGS sequence"/>
</dbReference>
<accession>A0ABS3RE90</accession>
<keyword evidence="2" id="KW-0472">Membrane</keyword>
<evidence type="ECO:0000313" key="3">
    <source>
        <dbReference type="EMBL" id="MBO2444425.1"/>
    </source>
</evidence>
<organism evidence="3 4">
    <name type="scientific">Actinomadura nitritigenes</name>
    <dbReference type="NCBI Taxonomy" id="134602"/>
    <lineage>
        <taxon>Bacteria</taxon>
        <taxon>Bacillati</taxon>
        <taxon>Actinomycetota</taxon>
        <taxon>Actinomycetes</taxon>
        <taxon>Streptosporangiales</taxon>
        <taxon>Thermomonosporaceae</taxon>
        <taxon>Actinomadura</taxon>
    </lineage>
</organism>
<evidence type="ECO:0000256" key="2">
    <source>
        <dbReference type="SAM" id="Phobius"/>
    </source>
</evidence>
<feature type="transmembrane region" description="Helical" evidence="2">
    <location>
        <begin position="111"/>
        <end position="136"/>
    </location>
</feature>